<accession>A0A7G7VJV1</accession>
<dbReference type="AlphaFoldDB" id="A0A7G7VJV1"/>
<evidence type="ECO:0000313" key="1">
    <source>
        <dbReference type="EMBL" id="QNH54394.1"/>
    </source>
</evidence>
<dbReference type="Proteomes" id="UP000515480">
    <property type="component" value="Chromosome"/>
</dbReference>
<sequence length="327" mass="35836">MNTKISVFDAHSDLFTNVTLRRQQGEQSVIRRCHSAQLQEGNIQAMTCCVWIDPPYTDTPTERMVEIMSSACAELREAADVAETAYCAADIERICAQGKLAILLGMEGLSGLRGQVDFLDVLYAWGVRHAMLTWNEVNEFANGACSPHADAGLTPLGIRAVQRMEALGMIVDVSHANEQTFWDIYEHTEKPFIASHSNAYALCAHARNLKDDQIKSLAARGGVIGMNAWPEFIAAEQPSAERLADHVDYIAGLVGVDHIACGFDFCDYLPGDTLASFVHTEEMTADLTSAADVPHFLDVLKKRGYSAGDLEKIAHGNFMRIVSEIVG</sequence>
<dbReference type="PANTHER" id="PTHR10443:SF12">
    <property type="entry name" value="DIPEPTIDASE"/>
    <property type="match status" value="1"/>
</dbReference>
<gene>
    <name evidence="1" type="ORF">H1B31_11265</name>
</gene>
<protein>
    <submittedName>
        <fullName evidence="1">Membrane dipeptidase</fullName>
    </submittedName>
</protein>
<keyword evidence="2" id="KW-1185">Reference proteome</keyword>
<dbReference type="InterPro" id="IPR008257">
    <property type="entry name" value="Pept_M19"/>
</dbReference>
<dbReference type="GO" id="GO:0006508">
    <property type="term" value="P:proteolysis"/>
    <property type="evidence" value="ECO:0007669"/>
    <property type="project" value="InterPro"/>
</dbReference>
<reference evidence="1 2" key="1">
    <citation type="submission" date="2020-07" db="EMBL/GenBank/DDBJ databases">
        <title>Complete genome and description of Selenomonas timonensis sp. nov., a new bacterium isolated from a gingivitis subject.</title>
        <authorList>
            <person name="Antezack A."/>
        </authorList>
    </citation>
    <scope>NUCLEOTIDE SEQUENCE [LARGE SCALE GENOMIC DNA]</scope>
    <source>
        <strain evidence="1 2">Marseille-Q3039</strain>
    </source>
</reference>
<dbReference type="KEGG" id="stim:H1B31_11265"/>
<dbReference type="GO" id="GO:0070573">
    <property type="term" value="F:metallodipeptidase activity"/>
    <property type="evidence" value="ECO:0007669"/>
    <property type="project" value="InterPro"/>
</dbReference>
<organism evidence="1 2">
    <name type="scientific">Selenomonas timonae</name>
    <dbReference type="NCBI Taxonomy" id="2754044"/>
    <lineage>
        <taxon>Bacteria</taxon>
        <taxon>Bacillati</taxon>
        <taxon>Bacillota</taxon>
        <taxon>Negativicutes</taxon>
        <taxon>Selenomonadales</taxon>
        <taxon>Selenomonadaceae</taxon>
        <taxon>Selenomonas</taxon>
    </lineage>
</organism>
<dbReference type="InterPro" id="IPR032466">
    <property type="entry name" value="Metal_Hydrolase"/>
</dbReference>
<name>A0A7G7VJV1_9FIRM</name>
<dbReference type="RefSeq" id="WP_185980387.1">
    <property type="nucleotide sequence ID" value="NZ_CP060204.1"/>
</dbReference>
<dbReference type="PROSITE" id="PS51365">
    <property type="entry name" value="RENAL_DIPEPTIDASE_2"/>
    <property type="match status" value="1"/>
</dbReference>
<dbReference type="SUPFAM" id="SSF51556">
    <property type="entry name" value="Metallo-dependent hydrolases"/>
    <property type="match status" value="1"/>
</dbReference>
<evidence type="ECO:0000313" key="2">
    <source>
        <dbReference type="Proteomes" id="UP000515480"/>
    </source>
</evidence>
<dbReference type="PANTHER" id="PTHR10443">
    <property type="entry name" value="MICROSOMAL DIPEPTIDASE"/>
    <property type="match status" value="1"/>
</dbReference>
<dbReference type="Pfam" id="PF01244">
    <property type="entry name" value="Peptidase_M19"/>
    <property type="match status" value="1"/>
</dbReference>
<proteinExistence type="predicted"/>
<dbReference type="Gene3D" id="3.20.20.140">
    <property type="entry name" value="Metal-dependent hydrolases"/>
    <property type="match status" value="1"/>
</dbReference>
<dbReference type="EMBL" id="CP060204">
    <property type="protein sequence ID" value="QNH54394.1"/>
    <property type="molecule type" value="Genomic_DNA"/>
</dbReference>